<organism evidence="2 3">
    <name type="scientific">Pseudobythopirellula maris</name>
    <dbReference type="NCBI Taxonomy" id="2527991"/>
    <lineage>
        <taxon>Bacteria</taxon>
        <taxon>Pseudomonadati</taxon>
        <taxon>Planctomycetota</taxon>
        <taxon>Planctomycetia</taxon>
        <taxon>Pirellulales</taxon>
        <taxon>Lacipirellulaceae</taxon>
        <taxon>Pseudobythopirellula</taxon>
    </lineage>
</organism>
<dbReference type="RefSeq" id="WP_146401739.1">
    <property type="nucleotide sequence ID" value="NZ_SJPQ01000003.1"/>
</dbReference>
<gene>
    <name evidence="2" type="ORF">Mal64_30670</name>
</gene>
<evidence type="ECO:0000256" key="1">
    <source>
        <dbReference type="SAM" id="SignalP"/>
    </source>
</evidence>
<evidence type="ECO:0000313" key="3">
    <source>
        <dbReference type="Proteomes" id="UP000315440"/>
    </source>
</evidence>
<dbReference type="Proteomes" id="UP000315440">
    <property type="component" value="Unassembled WGS sequence"/>
</dbReference>
<sequence precursor="true">MKTKLALGGLAVLVCVLLAGLSPTAASDLRLPAGGVNLAPYRYWTGAYPFVDTAKMGSAWISTTAGSNVWNDGRAVPLGAYGYPSQLAADQVARSLVFTHNGRHYPLGAYRLRWSGDGEVELSGSGAALLSSDPIAQTATYDVTQTNSNGLFLDIRRTNPADPVRDISLLAPEPNPSGSTINARYAADLRSYGVLRMMDWNGVNNSTQSDWSHRTHRDDAHWGTSNGVPYEAQIEVCNAMGQDLWLNVPHAASDAYVEELAALVDEQLATGLRVWVEYSNEVWNATFDQHAYARDVLRARFDVDSTPTAYGRRSAEIFELFADEIDEQDRLVRVLGGQTGNPWVLEKAIEGATVGGVLQADAAAVTAYFGADRDALYASYLAGEADVESAARLLKDGVDANSPKWRANHDLAEAAGLPLIAYEAGQHLLAAPGDQHNDAGYVAFLQEVNRDPVMGELYEYMHQRWKQEGGQTIVFFNDYGKWDKWGSWGLKENVDDVDSPKHLAVQAILAWEAASGGDLNNDGSIGLPDLDLLHAGYGTVYGLHEFSLISHHFGLSQPIVDFPWGQAATSVPEPRAIATAGGMVGVALGARRRRGRSLRHDTRAI</sequence>
<feature type="chain" id="PRO_5022950674" evidence="1">
    <location>
        <begin position="26"/>
        <end position="605"/>
    </location>
</feature>
<keyword evidence="1" id="KW-0732">Signal</keyword>
<reference evidence="2 3" key="1">
    <citation type="submission" date="2019-02" db="EMBL/GenBank/DDBJ databases">
        <title>Deep-cultivation of Planctomycetes and their phenomic and genomic characterization uncovers novel biology.</title>
        <authorList>
            <person name="Wiegand S."/>
            <person name="Jogler M."/>
            <person name="Boedeker C."/>
            <person name="Pinto D."/>
            <person name="Vollmers J."/>
            <person name="Rivas-Marin E."/>
            <person name="Kohn T."/>
            <person name="Peeters S.H."/>
            <person name="Heuer A."/>
            <person name="Rast P."/>
            <person name="Oberbeckmann S."/>
            <person name="Bunk B."/>
            <person name="Jeske O."/>
            <person name="Meyerdierks A."/>
            <person name="Storesund J.E."/>
            <person name="Kallscheuer N."/>
            <person name="Luecker S."/>
            <person name="Lage O.M."/>
            <person name="Pohl T."/>
            <person name="Merkel B.J."/>
            <person name="Hornburger P."/>
            <person name="Mueller R.-W."/>
            <person name="Bruemmer F."/>
            <person name="Labrenz M."/>
            <person name="Spormann A.M."/>
            <person name="Op Den Camp H."/>
            <person name="Overmann J."/>
            <person name="Amann R."/>
            <person name="Jetten M.S.M."/>
            <person name="Mascher T."/>
            <person name="Medema M.H."/>
            <person name="Devos D.P."/>
            <person name="Kaster A.-K."/>
            <person name="Ovreas L."/>
            <person name="Rohde M."/>
            <person name="Galperin M.Y."/>
            <person name="Jogler C."/>
        </authorList>
    </citation>
    <scope>NUCLEOTIDE SEQUENCE [LARGE SCALE GENOMIC DNA]</scope>
    <source>
        <strain evidence="2 3">Mal64</strain>
    </source>
</reference>
<accession>A0A5C5ZJW1</accession>
<feature type="signal peptide" evidence="1">
    <location>
        <begin position="1"/>
        <end position="25"/>
    </location>
</feature>
<name>A0A5C5ZJW1_9BACT</name>
<proteinExistence type="predicted"/>
<evidence type="ECO:0000313" key="2">
    <source>
        <dbReference type="EMBL" id="TWT87526.1"/>
    </source>
</evidence>
<protein>
    <submittedName>
        <fullName evidence="2">Uncharacterized protein</fullName>
    </submittedName>
</protein>
<dbReference type="EMBL" id="SJPQ01000003">
    <property type="protein sequence ID" value="TWT87526.1"/>
    <property type="molecule type" value="Genomic_DNA"/>
</dbReference>
<comment type="caution">
    <text evidence="2">The sequence shown here is derived from an EMBL/GenBank/DDBJ whole genome shotgun (WGS) entry which is preliminary data.</text>
</comment>
<keyword evidence="3" id="KW-1185">Reference proteome</keyword>
<dbReference type="OrthoDB" id="7783360at2"/>
<dbReference type="AlphaFoldDB" id="A0A5C5ZJW1"/>